<proteinExistence type="predicted"/>
<comment type="caution">
    <text evidence="1">The sequence shown here is derived from an EMBL/GenBank/DDBJ whole genome shotgun (WGS) entry which is preliminary data.</text>
</comment>
<organism evidence="1 2">
    <name type="scientific">Lentinula aff. lateritia</name>
    <dbReference type="NCBI Taxonomy" id="2804960"/>
    <lineage>
        <taxon>Eukaryota</taxon>
        <taxon>Fungi</taxon>
        <taxon>Dikarya</taxon>
        <taxon>Basidiomycota</taxon>
        <taxon>Agaricomycotina</taxon>
        <taxon>Agaricomycetes</taxon>
        <taxon>Agaricomycetidae</taxon>
        <taxon>Agaricales</taxon>
        <taxon>Marasmiineae</taxon>
        <taxon>Omphalotaceae</taxon>
        <taxon>Lentinula</taxon>
    </lineage>
</organism>
<sequence length="321" mass="36146">MDCGFSTSWGHKGSCAFTAVAWRDSVLSVGNMDGEIITFHPTKVLESGIIRIICLTPVHLEKLRITAARQSWQRVLVFWEMMIVSWHIFTTGFGEKNKTMLYSLMTQDLMNRKFKIDAWENRRSWGPEEKIWFRSTPENVKKMGTSVDVQPCPQNIPLPVLFINKGQATIMGMTKGYIAIFKVKHGKRIQALKHGEDEIWVTALAYIILAGHCRMITLGEGNCGQRTRIVIWTQDEADGPILILMGVVFAMSWLISAQWRERESANFLQCFGRSFVPPPPPPPPMVPSATSTGQSPSLTKLKEFLISLEDLLVHVGLSIGI</sequence>
<evidence type="ECO:0000313" key="2">
    <source>
        <dbReference type="Proteomes" id="UP001163835"/>
    </source>
</evidence>
<gene>
    <name evidence="1" type="ORF">F5876DRAFT_71109</name>
</gene>
<name>A0ACC1TGH8_9AGAR</name>
<dbReference type="Proteomes" id="UP001163835">
    <property type="component" value="Unassembled WGS sequence"/>
</dbReference>
<protein>
    <submittedName>
        <fullName evidence="1">Uncharacterized protein</fullName>
    </submittedName>
</protein>
<evidence type="ECO:0000313" key="1">
    <source>
        <dbReference type="EMBL" id="KAJ3803860.1"/>
    </source>
</evidence>
<reference evidence="1" key="1">
    <citation type="submission" date="2022-09" db="EMBL/GenBank/DDBJ databases">
        <title>A Global Phylogenomic Analysis of the Shiitake Genus Lentinula.</title>
        <authorList>
            <consortium name="DOE Joint Genome Institute"/>
            <person name="Sierra-Patev S."/>
            <person name="Min B."/>
            <person name="Naranjo-Ortiz M."/>
            <person name="Looney B."/>
            <person name="Konkel Z."/>
            <person name="Slot J.C."/>
            <person name="Sakamoto Y."/>
            <person name="Steenwyk J.L."/>
            <person name="Rokas A."/>
            <person name="Carro J."/>
            <person name="Camarero S."/>
            <person name="Ferreira P."/>
            <person name="Molpeceres G."/>
            <person name="Ruiz-Duenas F.J."/>
            <person name="Serrano A."/>
            <person name="Henrissat B."/>
            <person name="Drula E."/>
            <person name="Hughes K.W."/>
            <person name="Mata J.L."/>
            <person name="Ishikawa N.K."/>
            <person name="Vargas-Isla R."/>
            <person name="Ushijima S."/>
            <person name="Smith C.A."/>
            <person name="Ahrendt S."/>
            <person name="Andreopoulos W."/>
            <person name="He G."/>
            <person name="Labutti K."/>
            <person name="Lipzen A."/>
            <person name="Ng V."/>
            <person name="Riley R."/>
            <person name="Sandor L."/>
            <person name="Barry K."/>
            <person name="Martinez A.T."/>
            <person name="Xiao Y."/>
            <person name="Gibbons J.G."/>
            <person name="Terashima K."/>
            <person name="Grigoriev I.V."/>
            <person name="Hibbett D.S."/>
        </authorList>
    </citation>
    <scope>NUCLEOTIDE SEQUENCE</scope>
    <source>
        <strain evidence="1">TMI1499</strain>
    </source>
</reference>
<accession>A0ACC1TGH8</accession>
<keyword evidence="2" id="KW-1185">Reference proteome</keyword>
<dbReference type="EMBL" id="MU796644">
    <property type="protein sequence ID" value="KAJ3803860.1"/>
    <property type="molecule type" value="Genomic_DNA"/>
</dbReference>